<dbReference type="GO" id="GO:0005516">
    <property type="term" value="F:calmodulin binding"/>
    <property type="evidence" value="ECO:0007669"/>
    <property type="project" value="InterPro"/>
</dbReference>
<dbReference type="OrthoDB" id="757051at2759"/>
<sequence>MAAKRFLDDSDQDPNKPGDKRMRNTRPSFASVIGEVVMIKNMENLFSSMEPLLKRVVGEEVERVMRQWSCSFTRSPSLRLQAMEQTSSLQLCFSKSLSLPIFTGSRIVDVDGNPINIVLMDKSNGQVVPTSLPYTIKLEIVVLDGDFPYSESEDWTNEEFERHMVKERSGRRPLLAGELNLTLRDGIAPTADIEFTDNSSWIRSRKFRVAVRVSPGSDHAVRIREGITQPFVVRDHRGE</sequence>
<evidence type="ECO:0000313" key="3">
    <source>
        <dbReference type="EMBL" id="RDY09989.1"/>
    </source>
</evidence>
<dbReference type="Pfam" id="PF07887">
    <property type="entry name" value="Calmodulin_bind"/>
    <property type="match status" value="1"/>
</dbReference>
<name>A0A371I4N4_MUCPR</name>
<feature type="non-terminal residue" evidence="3">
    <location>
        <position position="239"/>
    </location>
</feature>
<feature type="compositionally biased region" description="Basic and acidic residues" evidence="1">
    <location>
        <begin position="1"/>
        <end position="22"/>
    </location>
</feature>
<dbReference type="PANTHER" id="PTHR31713">
    <property type="entry name" value="OS02G0177800 PROTEIN"/>
    <property type="match status" value="1"/>
</dbReference>
<comment type="caution">
    <text evidence="3">The sequence shown here is derived from an EMBL/GenBank/DDBJ whole genome shotgun (WGS) entry which is preliminary data.</text>
</comment>
<evidence type="ECO:0000256" key="1">
    <source>
        <dbReference type="SAM" id="MobiDB-lite"/>
    </source>
</evidence>
<dbReference type="GO" id="GO:0080142">
    <property type="term" value="P:regulation of salicylic acid biosynthetic process"/>
    <property type="evidence" value="ECO:0007669"/>
    <property type="project" value="TreeGrafter"/>
</dbReference>
<accession>A0A371I4N4</accession>
<feature type="non-terminal residue" evidence="3">
    <location>
        <position position="1"/>
    </location>
</feature>
<gene>
    <name evidence="3" type="primary">SARD1</name>
    <name evidence="3" type="ORF">CR513_05554</name>
</gene>
<dbReference type="EMBL" id="QJKJ01000938">
    <property type="protein sequence ID" value="RDY09989.1"/>
    <property type="molecule type" value="Genomic_DNA"/>
</dbReference>
<reference evidence="3" key="1">
    <citation type="submission" date="2018-05" db="EMBL/GenBank/DDBJ databases">
        <title>Draft genome of Mucuna pruriens seed.</title>
        <authorList>
            <person name="Nnadi N.E."/>
            <person name="Vos R."/>
            <person name="Hasami M.H."/>
            <person name="Devisetty U.K."/>
            <person name="Aguiy J.C."/>
        </authorList>
    </citation>
    <scope>NUCLEOTIDE SEQUENCE [LARGE SCALE GENOMIC DNA]</scope>
    <source>
        <strain evidence="3">JCA_2017</strain>
    </source>
</reference>
<dbReference type="GO" id="GO:0043565">
    <property type="term" value="F:sequence-specific DNA binding"/>
    <property type="evidence" value="ECO:0007669"/>
    <property type="project" value="TreeGrafter"/>
</dbReference>
<dbReference type="GO" id="GO:0003700">
    <property type="term" value="F:DNA-binding transcription factor activity"/>
    <property type="evidence" value="ECO:0007669"/>
    <property type="project" value="TreeGrafter"/>
</dbReference>
<organism evidence="3 4">
    <name type="scientific">Mucuna pruriens</name>
    <name type="common">Velvet bean</name>
    <name type="synonym">Dolichos pruriens</name>
    <dbReference type="NCBI Taxonomy" id="157652"/>
    <lineage>
        <taxon>Eukaryota</taxon>
        <taxon>Viridiplantae</taxon>
        <taxon>Streptophyta</taxon>
        <taxon>Embryophyta</taxon>
        <taxon>Tracheophyta</taxon>
        <taxon>Spermatophyta</taxon>
        <taxon>Magnoliopsida</taxon>
        <taxon>eudicotyledons</taxon>
        <taxon>Gunneridae</taxon>
        <taxon>Pentapetalae</taxon>
        <taxon>rosids</taxon>
        <taxon>fabids</taxon>
        <taxon>Fabales</taxon>
        <taxon>Fabaceae</taxon>
        <taxon>Papilionoideae</taxon>
        <taxon>50 kb inversion clade</taxon>
        <taxon>NPAAA clade</taxon>
        <taxon>indigoferoid/millettioid clade</taxon>
        <taxon>Phaseoleae</taxon>
        <taxon>Mucuna</taxon>
    </lineage>
</organism>
<evidence type="ECO:0000313" key="4">
    <source>
        <dbReference type="Proteomes" id="UP000257109"/>
    </source>
</evidence>
<proteinExistence type="predicted"/>
<dbReference type="InterPro" id="IPR046831">
    <property type="entry name" value="Calmodulin_bind_N"/>
</dbReference>
<evidence type="ECO:0000259" key="2">
    <source>
        <dbReference type="Pfam" id="PF07887"/>
    </source>
</evidence>
<dbReference type="PANTHER" id="PTHR31713:SF75">
    <property type="entry name" value="CALMODULIN-BINDING-LIKE PROTEIN"/>
    <property type="match status" value="1"/>
</dbReference>
<dbReference type="Proteomes" id="UP000257109">
    <property type="component" value="Unassembled WGS sequence"/>
</dbReference>
<dbReference type="InterPro" id="IPR012416">
    <property type="entry name" value="CBP60"/>
</dbReference>
<protein>
    <submittedName>
        <fullName evidence="3">Protein SAR DEFICIENT 1</fullName>
    </submittedName>
</protein>
<dbReference type="STRING" id="157652.A0A371I4N4"/>
<feature type="region of interest" description="Disordered" evidence="1">
    <location>
        <begin position="1"/>
        <end position="25"/>
    </location>
</feature>
<dbReference type="GO" id="GO:0005634">
    <property type="term" value="C:nucleus"/>
    <property type="evidence" value="ECO:0007669"/>
    <property type="project" value="TreeGrafter"/>
</dbReference>
<feature type="domain" description="Calmodulin binding protein-like N-terminal" evidence="2">
    <location>
        <begin position="89"/>
        <end position="236"/>
    </location>
</feature>
<dbReference type="AlphaFoldDB" id="A0A371I4N4"/>
<keyword evidence="4" id="KW-1185">Reference proteome</keyword>